<reference evidence="4" key="1">
    <citation type="submission" date="2012-02" db="EMBL/GenBank/DDBJ databases">
        <title>The complete genome of Halobacteroides halobius DSM 5150.</title>
        <authorList>
            <person name="Lucas S."/>
            <person name="Copeland A."/>
            <person name="Lapidus A."/>
            <person name="Glavina del Rio T."/>
            <person name="Dalin E."/>
            <person name="Tice H."/>
            <person name="Bruce D."/>
            <person name="Goodwin L."/>
            <person name="Pitluck S."/>
            <person name="Peters L."/>
            <person name="Mikhailova N."/>
            <person name="Gu W."/>
            <person name="Kyrpides N."/>
            <person name="Mavromatis K."/>
            <person name="Ivanova N."/>
            <person name="Brettin T."/>
            <person name="Detter J.C."/>
            <person name="Han C."/>
            <person name="Larimer F."/>
            <person name="Land M."/>
            <person name="Hauser L."/>
            <person name="Markowitz V."/>
            <person name="Cheng J.-F."/>
            <person name="Hugenholtz P."/>
            <person name="Woyke T."/>
            <person name="Wu D."/>
            <person name="Tindall B."/>
            <person name="Pomrenke H."/>
            <person name="Brambilla E."/>
            <person name="Klenk H.-P."/>
            <person name="Eisen J.A."/>
        </authorList>
    </citation>
    <scope>NUCLEOTIDE SEQUENCE [LARGE SCALE GENOMIC DNA]</scope>
    <source>
        <strain evidence="4">ATCC 35273 / DSM 5150 / MD-1</strain>
    </source>
</reference>
<feature type="signal peptide" evidence="2">
    <location>
        <begin position="1"/>
        <end position="28"/>
    </location>
</feature>
<sequence>MLRKLTVYVVAALLIVSMILGVGTKASAANNFLSNQEQKNKIDWEQSVVKATGYGIAPDYINNDAQAKIMAREAAITLAQRHLLETIKGVQVNATQTVKNAQIQSDIVKKRLSGMIKGAKIIQEESPAQGVYKVVMEVKFYGQNGIVKAIFPKLKEEIKQAKQSRQFSLNPSNDPGGNNSTTSVAQDYTGIIINTIGLDVEPALVPKIYSASGNIIYGMSIVNSNGVVTKGIVKYSRSLAGAKVNPRAGNNPLIINAKQIKGSYKTDIVLSNKQANRVKQVGRTNNIFANCKVIIVLN</sequence>
<evidence type="ECO:0000256" key="1">
    <source>
        <dbReference type="SAM" id="MobiDB-lite"/>
    </source>
</evidence>
<proteinExistence type="predicted"/>
<keyword evidence="4" id="KW-1185">Reference proteome</keyword>
<dbReference type="STRING" id="748449.Halha_2359"/>
<name>L0KDS6_HALHC</name>
<dbReference type="KEGG" id="hhl:Halha_2359"/>
<evidence type="ECO:0000313" key="3">
    <source>
        <dbReference type="EMBL" id="AGB42233.1"/>
    </source>
</evidence>
<feature type="region of interest" description="Disordered" evidence="1">
    <location>
        <begin position="162"/>
        <end position="181"/>
    </location>
</feature>
<organism evidence="3 4">
    <name type="scientific">Halobacteroides halobius (strain ATCC 35273 / DSM 5150 / MD-1)</name>
    <dbReference type="NCBI Taxonomy" id="748449"/>
    <lineage>
        <taxon>Bacteria</taxon>
        <taxon>Bacillati</taxon>
        <taxon>Bacillota</taxon>
        <taxon>Clostridia</taxon>
        <taxon>Halanaerobiales</taxon>
        <taxon>Halobacteroidaceae</taxon>
        <taxon>Halobacteroides</taxon>
    </lineage>
</organism>
<gene>
    <name evidence="3" type="ordered locus">Halha_2359</name>
</gene>
<dbReference type="AlphaFoldDB" id="L0KDS6"/>
<feature type="chain" id="PRO_5003944482" description="LPP20 lipoprotein" evidence="2">
    <location>
        <begin position="29"/>
        <end position="298"/>
    </location>
</feature>
<evidence type="ECO:0000313" key="4">
    <source>
        <dbReference type="Proteomes" id="UP000010880"/>
    </source>
</evidence>
<dbReference type="HOGENOM" id="CLU_060107_0_0_9"/>
<keyword evidence="2" id="KW-0732">Signal</keyword>
<dbReference type="RefSeq" id="WP_015327947.1">
    <property type="nucleotide sequence ID" value="NC_019978.1"/>
</dbReference>
<dbReference type="eggNOG" id="COG3018">
    <property type="taxonomic scope" value="Bacteria"/>
</dbReference>
<evidence type="ECO:0008006" key="5">
    <source>
        <dbReference type="Google" id="ProtNLM"/>
    </source>
</evidence>
<dbReference type="OrthoDB" id="9813452at2"/>
<protein>
    <recommendedName>
        <fullName evidence="5">LPP20 lipoprotein</fullName>
    </recommendedName>
</protein>
<evidence type="ECO:0000256" key="2">
    <source>
        <dbReference type="SAM" id="SignalP"/>
    </source>
</evidence>
<accession>L0KDS6</accession>
<dbReference type="EMBL" id="CP003359">
    <property type="protein sequence ID" value="AGB42233.1"/>
    <property type="molecule type" value="Genomic_DNA"/>
</dbReference>
<dbReference type="Proteomes" id="UP000010880">
    <property type="component" value="Chromosome"/>
</dbReference>